<keyword evidence="10" id="KW-1185">Reference proteome</keyword>
<dbReference type="Gene3D" id="1.10.3720.10">
    <property type="entry name" value="MetI-like"/>
    <property type="match status" value="1"/>
</dbReference>
<feature type="transmembrane region" description="Helical" evidence="7">
    <location>
        <begin position="127"/>
        <end position="146"/>
    </location>
</feature>
<name>A0ABN6Y0R1_9MICO</name>
<evidence type="ECO:0000256" key="2">
    <source>
        <dbReference type="ARBA" id="ARBA00022448"/>
    </source>
</evidence>
<dbReference type="PANTHER" id="PTHR43744:SF12">
    <property type="entry name" value="ABC TRANSPORTER PERMEASE PROTEIN MG189-RELATED"/>
    <property type="match status" value="1"/>
</dbReference>
<evidence type="ECO:0000259" key="8">
    <source>
        <dbReference type="PROSITE" id="PS50928"/>
    </source>
</evidence>
<proteinExistence type="inferred from homology"/>
<comment type="subcellular location">
    <subcellularLocation>
        <location evidence="1 7">Cell membrane</location>
        <topology evidence="1 7">Multi-pass membrane protein</topology>
    </subcellularLocation>
</comment>
<keyword evidence="6 7" id="KW-0472">Membrane</keyword>
<keyword evidence="2 7" id="KW-0813">Transport</keyword>
<keyword evidence="3" id="KW-1003">Cell membrane</keyword>
<dbReference type="CDD" id="cd06261">
    <property type="entry name" value="TM_PBP2"/>
    <property type="match status" value="1"/>
</dbReference>
<keyword evidence="4 7" id="KW-0812">Transmembrane</keyword>
<dbReference type="PANTHER" id="PTHR43744">
    <property type="entry name" value="ABC TRANSPORTER PERMEASE PROTEIN MG189-RELATED-RELATED"/>
    <property type="match status" value="1"/>
</dbReference>
<gene>
    <name evidence="9" type="ORF">GCM10025867_18040</name>
</gene>
<evidence type="ECO:0000256" key="4">
    <source>
        <dbReference type="ARBA" id="ARBA00022692"/>
    </source>
</evidence>
<feature type="domain" description="ABC transmembrane type-1" evidence="8">
    <location>
        <begin position="90"/>
        <end position="280"/>
    </location>
</feature>
<feature type="transmembrane region" description="Helical" evidence="7">
    <location>
        <begin position="158"/>
        <end position="176"/>
    </location>
</feature>
<evidence type="ECO:0000313" key="10">
    <source>
        <dbReference type="Proteomes" id="UP001321486"/>
    </source>
</evidence>
<feature type="transmembrane region" description="Helical" evidence="7">
    <location>
        <begin position="259"/>
        <end position="280"/>
    </location>
</feature>
<dbReference type="SUPFAM" id="SSF161098">
    <property type="entry name" value="MetI-like"/>
    <property type="match status" value="1"/>
</dbReference>
<dbReference type="InterPro" id="IPR000515">
    <property type="entry name" value="MetI-like"/>
</dbReference>
<dbReference type="PROSITE" id="PS50928">
    <property type="entry name" value="ABC_TM1"/>
    <property type="match status" value="1"/>
</dbReference>
<evidence type="ECO:0000256" key="1">
    <source>
        <dbReference type="ARBA" id="ARBA00004651"/>
    </source>
</evidence>
<evidence type="ECO:0000313" key="9">
    <source>
        <dbReference type="EMBL" id="BDZ49563.1"/>
    </source>
</evidence>
<dbReference type="EMBL" id="AP027732">
    <property type="protein sequence ID" value="BDZ49563.1"/>
    <property type="molecule type" value="Genomic_DNA"/>
</dbReference>
<sequence>MTTLTKAPAARLARTTTATPPVTRGVRTFLYVIVLLAIAAIFITPYLFSVMAAFKPLSEIQADRAWDLPSHPTFDNFVTIFTQYKFGTFLLNTAGVTIIITIGQVVFSLLGAYAFARIQFPGREAIFWGYLSMLMVPNVVTMIPLYVMMSKVGLTDTYWALFLPYVFGTPYTIFLMRQYIQSIPSEVIEAARLDGCSELGVLRRVVVPMSRPIIMTATIIAVIFSWNNFLWPLISTSSNDLQVLSVGVANFNSNFTSQWNLVLAGSLVALIPMVILFVLFQKHIVNSVNLSGANR</sequence>
<feature type="transmembrane region" description="Helical" evidence="7">
    <location>
        <begin position="213"/>
        <end position="234"/>
    </location>
</feature>
<evidence type="ECO:0000256" key="7">
    <source>
        <dbReference type="RuleBase" id="RU363032"/>
    </source>
</evidence>
<dbReference type="RefSeq" id="WP_286346326.1">
    <property type="nucleotide sequence ID" value="NZ_AP027732.1"/>
</dbReference>
<keyword evidence="5 7" id="KW-1133">Transmembrane helix</keyword>
<dbReference type="Proteomes" id="UP001321486">
    <property type="component" value="Chromosome"/>
</dbReference>
<evidence type="ECO:0000256" key="5">
    <source>
        <dbReference type="ARBA" id="ARBA00022989"/>
    </source>
</evidence>
<dbReference type="InterPro" id="IPR035906">
    <property type="entry name" value="MetI-like_sf"/>
</dbReference>
<feature type="transmembrane region" description="Helical" evidence="7">
    <location>
        <begin position="89"/>
        <end position="115"/>
    </location>
</feature>
<reference evidence="10" key="1">
    <citation type="journal article" date="2019" name="Int. J. Syst. Evol. Microbiol.">
        <title>The Global Catalogue of Microorganisms (GCM) 10K type strain sequencing project: providing services to taxonomists for standard genome sequencing and annotation.</title>
        <authorList>
            <consortium name="The Broad Institute Genomics Platform"/>
            <consortium name="The Broad Institute Genome Sequencing Center for Infectious Disease"/>
            <person name="Wu L."/>
            <person name="Ma J."/>
        </authorList>
    </citation>
    <scope>NUCLEOTIDE SEQUENCE [LARGE SCALE GENOMIC DNA]</scope>
    <source>
        <strain evidence="10">NBRC 108728</strain>
    </source>
</reference>
<evidence type="ECO:0000256" key="3">
    <source>
        <dbReference type="ARBA" id="ARBA00022475"/>
    </source>
</evidence>
<organism evidence="9 10">
    <name type="scientific">Frondihabitans sucicola</name>
    <dbReference type="NCBI Taxonomy" id="1268041"/>
    <lineage>
        <taxon>Bacteria</taxon>
        <taxon>Bacillati</taxon>
        <taxon>Actinomycetota</taxon>
        <taxon>Actinomycetes</taxon>
        <taxon>Micrococcales</taxon>
        <taxon>Microbacteriaceae</taxon>
        <taxon>Frondihabitans</taxon>
    </lineage>
</organism>
<evidence type="ECO:0000256" key="6">
    <source>
        <dbReference type="ARBA" id="ARBA00023136"/>
    </source>
</evidence>
<feature type="transmembrane region" description="Helical" evidence="7">
    <location>
        <begin position="29"/>
        <end position="48"/>
    </location>
</feature>
<dbReference type="Pfam" id="PF00528">
    <property type="entry name" value="BPD_transp_1"/>
    <property type="match status" value="1"/>
</dbReference>
<accession>A0ABN6Y0R1</accession>
<protein>
    <submittedName>
        <fullName evidence="9">Sugar ABC transporter, permease protein</fullName>
    </submittedName>
</protein>
<comment type="similarity">
    <text evidence="7">Belongs to the binding-protein-dependent transport system permease family.</text>
</comment>